<dbReference type="Proteomes" id="UP000245887">
    <property type="component" value="Unassembled WGS sequence"/>
</dbReference>
<name>A0A2U1CT13_9GAMM</name>
<reference evidence="1 2" key="1">
    <citation type="submission" date="2018-04" db="EMBL/GenBank/DDBJ databases">
        <title>Genomic Encyclopedia of Type Strains, Phase IV (KMG-IV): sequencing the most valuable type-strain genomes for metagenomic binning, comparative biology and taxonomic classification.</title>
        <authorList>
            <person name="Goeker M."/>
        </authorList>
    </citation>
    <scope>NUCLEOTIDE SEQUENCE [LARGE SCALE GENOMIC DNA]</scope>
    <source>
        <strain evidence="1 2">DSM 28688</strain>
    </source>
</reference>
<organism evidence="1 2">
    <name type="scientific">Tamilnaduibacter salinus</name>
    <dbReference type="NCBI Taxonomy" id="1484056"/>
    <lineage>
        <taxon>Bacteria</taxon>
        <taxon>Pseudomonadati</taxon>
        <taxon>Pseudomonadota</taxon>
        <taxon>Gammaproteobacteria</taxon>
        <taxon>Pseudomonadales</taxon>
        <taxon>Marinobacteraceae</taxon>
        <taxon>Tamilnaduibacter</taxon>
    </lineage>
</organism>
<evidence type="ECO:0000313" key="2">
    <source>
        <dbReference type="Proteomes" id="UP000245887"/>
    </source>
</evidence>
<proteinExistence type="predicted"/>
<evidence type="ECO:0000313" key="1">
    <source>
        <dbReference type="EMBL" id="PVY69425.1"/>
    </source>
</evidence>
<gene>
    <name evidence="1" type="ORF">C8D92_1152</name>
</gene>
<dbReference type="EMBL" id="QEKQ01000015">
    <property type="protein sequence ID" value="PVY69425.1"/>
    <property type="molecule type" value="Genomic_DNA"/>
</dbReference>
<sequence>MEDKLKAWYEKYPVSEYQHYLVTAFSGKGEVQVWWHAWCSQCDLYDDSEDFSTPIIKAARGKTYEPEVIGHKAQTKELVERGVIPSPWEDKASQ</sequence>
<comment type="caution">
    <text evidence="1">The sequence shown here is derived from an EMBL/GenBank/DDBJ whole genome shotgun (WGS) entry which is preliminary data.</text>
</comment>
<protein>
    <submittedName>
        <fullName evidence="1">Uncharacterized protein</fullName>
    </submittedName>
</protein>
<dbReference type="AlphaFoldDB" id="A0A2U1CT13"/>
<accession>A0A2U1CT13</accession>